<dbReference type="AlphaFoldDB" id="A0A3M7QEC1"/>
<accession>A0A3M7QEC1</accession>
<dbReference type="PANTHER" id="PTHR34365:SF7">
    <property type="entry name" value="GLYCINE-RICH DOMAIN-CONTAINING PROTEIN 1"/>
    <property type="match status" value="1"/>
</dbReference>
<reference evidence="1 2" key="1">
    <citation type="journal article" date="2018" name="Sci. Rep.">
        <title>Genomic signatures of local adaptation to the degree of environmental predictability in rotifers.</title>
        <authorList>
            <person name="Franch-Gras L."/>
            <person name="Hahn C."/>
            <person name="Garcia-Roger E.M."/>
            <person name="Carmona M.J."/>
            <person name="Serra M."/>
            <person name="Gomez A."/>
        </authorList>
    </citation>
    <scope>NUCLEOTIDE SEQUENCE [LARGE SCALE GENOMIC DNA]</scope>
    <source>
        <strain evidence="1">HYR1</strain>
    </source>
</reference>
<dbReference type="InterPro" id="IPR009836">
    <property type="entry name" value="GRDP-like"/>
</dbReference>
<dbReference type="OrthoDB" id="2684236at2759"/>
<dbReference type="STRING" id="10195.A0A3M7QEC1"/>
<name>A0A3M7QEC1_BRAPC</name>
<protein>
    <submittedName>
        <fullName evidence="1">Glycine-rich domain-containing 2-like</fullName>
    </submittedName>
</protein>
<dbReference type="EMBL" id="REGN01006472">
    <property type="protein sequence ID" value="RNA09371.1"/>
    <property type="molecule type" value="Genomic_DNA"/>
</dbReference>
<sequence>MNFFPFQVVPGRIFRGYRYIWALSIIHLLKADNKIYILFDKNNSYTRKIVNKKERKHKNIDLLESTRNQIEYIEYIINNEKSILSEQLIAKAIYRYEKVWLPLCQLVDSKKKQLSDYYPPHDVAWVWRSHMLSPNEYRNDLTKEYGQVFDHSCFSLSEIFDKQAITEIEWLEFSGFSFDYFDILSVDQIYRTFKSSFSANLKELCGIAKEFAYDQNYSIFNEELTKSGIKEYEKFLNFRSTNSHAFFVPDFALDLVWHSHLLHPGAYFHDCELLFGRLMHHNCIQIKDETLREIWYSFISIITNFSIKSSELKKLDQNNFSLNCNIEYIGIFEVEEMSIKSTNDEEASFETSIVNENQQLMLKNKSITNQEIDFRKSDSCFYLSVEKNEQQGKENLSSAKVLIEIKPFKAKIDLFIPEERLSNDKTFTFECGKKEYLASIRYSLSPNQKVNVIRFGFEKNLFRPGNLKNICKQLKVLSAKHLVTVGNDRTVFIEAEIIHLPRIYRSAIIISKNNIPIALSLSSYPRTDPNQPEVELGKNMTVVNKSLKFDLPNNNTDARVDMKNGEIEVEVKENQTTFSDVIDILINALAITMQYVMFMPKPLLIYNETEKRLEEKMTDEMPVSIRNSKLLDLMGFNDLLDLNVLFNLDENNLSICSCINNRRWFNFSSQIMEDDQTSIGFKTKYENNF</sequence>
<dbReference type="Pfam" id="PF07173">
    <property type="entry name" value="GRDP-like"/>
    <property type="match status" value="1"/>
</dbReference>
<organism evidence="1 2">
    <name type="scientific">Brachionus plicatilis</name>
    <name type="common">Marine rotifer</name>
    <name type="synonym">Brachionus muelleri</name>
    <dbReference type="NCBI Taxonomy" id="10195"/>
    <lineage>
        <taxon>Eukaryota</taxon>
        <taxon>Metazoa</taxon>
        <taxon>Spiralia</taxon>
        <taxon>Gnathifera</taxon>
        <taxon>Rotifera</taxon>
        <taxon>Eurotatoria</taxon>
        <taxon>Monogononta</taxon>
        <taxon>Pseudotrocha</taxon>
        <taxon>Ploima</taxon>
        <taxon>Brachionidae</taxon>
        <taxon>Brachionus</taxon>
    </lineage>
</organism>
<dbReference type="Proteomes" id="UP000276133">
    <property type="component" value="Unassembled WGS sequence"/>
</dbReference>
<gene>
    <name evidence="1" type="ORF">BpHYR1_003545</name>
</gene>
<evidence type="ECO:0000313" key="2">
    <source>
        <dbReference type="Proteomes" id="UP000276133"/>
    </source>
</evidence>
<keyword evidence="2" id="KW-1185">Reference proteome</keyword>
<proteinExistence type="predicted"/>
<comment type="caution">
    <text evidence="1">The sequence shown here is derived from an EMBL/GenBank/DDBJ whole genome shotgun (WGS) entry which is preliminary data.</text>
</comment>
<evidence type="ECO:0000313" key="1">
    <source>
        <dbReference type="EMBL" id="RNA09371.1"/>
    </source>
</evidence>
<dbReference type="PANTHER" id="PTHR34365">
    <property type="entry name" value="ENOLASE (DUF1399)"/>
    <property type="match status" value="1"/>
</dbReference>